<evidence type="ECO:0000256" key="3">
    <source>
        <dbReference type="ARBA" id="ARBA00022960"/>
    </source>
</evidence>
<dbReference type="PANTHER" id="PTHR34138">
    <property type="entry name" value="CELL SHAPE-DETERMINING PROTEIN MREC"/>
    <property type="match status" value="1"/>
</dbReference>
<dbReference type="InterPro" id="IPR007221">
    <property type="entry name" value="MreC"/>
</dbReference>
<evidence type="ECO:0000259" key="7">
    <source>
        <dbReference type="Pfam" id="PF04085"/>
    </source>
</evidence>
<dbReference type="Gene3D" id="1.20.5.490">
    <property type="entry name" value="Single helix bin"/>
    <property type="match status" value="1"/>
</dbReference>
<evidence type="ECO:0000256" key="1">
    <source>
        <dbReference type="ARBA" id="ARBA00009369"/>
    </source>
</evidence>
<dbReference type="PIRSF" id="PIRSF038471">
    <property type="entry name" value="MreC"/>
    <property type="match status" value="1"/>
</dbReference>
<protein>
    <recommendedName>
        <fullName evidence="2 5">Cell shape-determining protein MreC</fullName>
    </recommendedName>
    <alternativeName>
        <fullName evidence="4 5">Cell shape protein MreC</fullName>
    </alternativeName>
</protein>
<proteinExistence type="inferred from homology"/>
<dbReference type="PANTHER" id="PTHR34138:SF1">
    <property type="entry name" value="CELL SHAPE-DETERMINING PROTEIN MREC"/>
    <property type="match status" value="1"/>
</dbReference>
<dbReference type="Gene3D" id="2.40.10.340">
    <property type="entry name" value="Rod shape-determining protein MreC, domain 1"/>
    <property type="match status" value="1"/>
</dbReference>
<comment type="function">
    <text evidence="5">Involved in formation and maintenance of cell shape.</text>
</comment>
<keyword evidence="6" id="KW-0175">Coiled coil</keyword>
<feature type="domain" description="Rod shape-determining protein MreC beta-barrel core" evidence="7">
    <location>
        <begin position="123"/>
        <end position="273"/>
    </location>
</feature>
<dbReference type="GO" id="GO:0005886">
    <property type="term" value="C:plasma membrane"/>
    <property type="evidence" value="ECO:0007669"/>
    <property type="project" value="TreeGrafter"/>
</dbReference>
<evidence type="ECO:0000256" key="5">
    <source>
        <dbReference type="PIRNR" id="PIRNR038471"/>
    </source>
</evidence>
<name>A0A4R3NDW6_9BACI</name>
<evidence type="ECO:0000313" key="9">
    <source>
        <dbReference type="Proteomes" id="UP000294650"/>
    </source>
</evidence>
<dbReference type="EMBL" id="SMAN01000001">
    <property type="protein sequence ID" value="TCT27130.1"/>
    <property type="molecule type" value="Genomic_DNA"/>
</dbReference>
<comment type="caution">
    <text evidence="8">The sequence shown here is derived from an EMBL/GenBank/DDBJ whole genome shotgun (WGS) entry which is preliminary data.</text>
</comment>
<gene>
    <name evidence="8" type="ORF">EDD68_101498</name>
</gene>
<sequence length="291" mass="33083">MTSFFKRRKLILILISMVFLVALIGFSIRERENKTLPEQLILDTAGWIQSIFHAPVSMIENFFNHLHDLKNTYEQNELLKSRLSEYKNLLYEVQALEKENEELRAIIDKEKSLRDYRTIHAEVIARTREAWFRQVTINKGSQHGIQANMAVITADGMIGKIQSTTPFTSRVQLLSGFDRNNKISAVISDQENVFGLIEGYDEEKKMLLFQSILEESEITEGQLVVSSGMGGVFPSGLVIGTVESVETDSFGLTRIAYVKPAADLSNLNHVMVIDREEFSPALDEEEMEEES</sequence>
<dbReference type="InterPro" id="IPR042177">
    <property type="entry name" value="Cell/Rod_1"/>
</dbReference>
<dbReference type="Pfam" id="PF04085">
    <property type="entry name" value="MreC"/>
    <property type="match status" value="1"/>
</dbReference>
<reference evidence="8 9" key="1">
    <citation type="submission" date="2019-03" db="EMBL/GenBank/DDBJ databases">
        <title>Genomic Encyclopedia of Type Strains, Phase IV (KMG-IV): sequencing the most valuable type-strain genomes for metagenomic binning, comparative biology and taxonomic classification.</title>
        <authorList>
            <person name="Goeker M."/>
        </authorList>
    </citation>
    <scope>NUCLEOTIDE SEQUENCE [LARGE SCALE GENOMIC DNA]</scope>
    <source>
        <strain evidence="8 9">DSM 25894</strain>
    </source>
</reference>
<dbReference type="NCBIfam" id="TIGR00219">
    <property type="entry name" value="mreC"/>
    <property type="match status" value="1"/>
</dbReference>
<dbReference type="RefSeq" id="WP_132370619.1">
    <property type="nucleotide sequence ID" value="NZ_SMAN01000001.1"/>
</dbReference>
<evidence type="ECO:0000313" key="8">
    <source>
        <dbReference type="EMBL" id="TCT27130.1"/>
    </source>
</evidence>
<accession>A0A4R3NDW6</accession>
<keyword evidence="3 5" id="KW-0133">Cell shape</keyword>
<evidence type="ECO:0000256" key="6">
    <source>
        <dbReference type="SAM" id="Coils"/>
    </source>
</evidence>
<evidence type="ECO:0000256" key="4">
    <source>
        <dbReference type="ARBA" id="ARBA00032089"/>
    </source>
</evidence>
<evidence type="ECO:0000256" key="2">
    <source>
        <dbReference type="ARBA" id="ARBA00013855"/>
    </source>
</evidence>
<dbReference type="InterPro" id="IPR042175">
    <property type="entry name" value="Cell/Rod_MreC_2"/>
</dbReference>
<keyword evidence="9" id="KW-1185">Reference proteome</keyword>
<organism evidence="8 9">
    <name type="scientific">Melghiribacillus thermohalophilus</name>
    <dbReference type="NCBI Taxonomy" id="1324956"/>
    <lineage>
        <taxon>Bacteria</taxon>
        <taxon>Bacillati</taxon>
        <taxon>Bacillota</taxon>
        <taxon>Bacilli</taxon>
        <taxon>Bacillales</taxon>
        <taxon>Bacillaceae</taxon>
        <taxon>Melghiribacillus</taxon>
    </lineage>
</organism>
<dbReference type="OrthoDB" id="9792313at2"/>
<comment type="similarity">
    <text evidence="1 5">Belongs to the MreC family.</text>
</comment>
<dbReference type="AlphaFoldDB" id="A0A4R3NDW6"/>
<dbReference type="Proteomes" id="UP000294650">
    <property type="component" value="Unassembled WGS sequence"/>
</dbReference>
<dbReference type="InterPro" id="IPR055342">
    <property type="entry name" value="MreC_beta-barrel_core"/>
</dbReference>
<feature type="coiled-coil region" evidence="6">
    <location>
        <begin position="69"/>
        <end position="113"/>
    </location>
</feature>
<dbReference type="Gene3D" id="2.40.10.350">
    <property type="entry name" value="Rod shape-determining protein MreC, domain 2"/>
    <property type="match status" value="1"/>
</dbReference>
<dbReference type="GO" id="GO:0008360">
    <property type="term" value="P:regulation of cell shape"/>
    <property type="evidence" value="ECO:0007669"/>
    <property type="project" value="UniProtKB-KW"/>
</dbReference>